<accession>A0A7J5ZPA0</accession>
<dbReference type="Proteomes" id="UP000593565">
    <property type="component" value="Unassembled WGS sequence"/>
</dbReference>
<reference evidence="1 2" key="1">
    <citation type="submission" date="2020-02" db="EMBL/GenBank/DDBJ databases">
        <title>A chromosome-scale genome assembly of the black bullhead catfish (Ameiurus melas).</title>
        <authorList>
            <person name="Wen M."/>
            <person name="Zham M."/>
            <person name="Cabau C."/>
            <person name="Klopp C."/>
            <person name="Donnadieu C."/>
            <person name="Roques C."/>
            <person name="Bouchez O."/>
            <person name="Lampietro C."/>
            <person name="Jouanno E."/>
            <person name="Herpin A."/>
            <person name="Louis A."/>
            <person name="Berthelot C."/>
            <person name="Parey E."/>
            <person name="Roest-Crollius H."/>
            <person name="Braasch I."/>
            <person name="Postlethwait J."/>
            <person name="Robinson-Rechavi M."/>
            <person name="Echchiki A."/>
            <person name="Begum T."/>
            <person name="Montfort J."/>
            <person name="Schartl M."/>
            <person name="Bobe J."/>
            <person name="Guiguen Y."/>
        </authorList>
    </citation>
    <scope>NUCLEOTIDE SEQUENCE [LARGE SCALE GENOMIC DNA]</scope>
    <source>
        <strain evidence="1">M_S1</strain>
        <tissue evidence="1">Blood</tissue>
    </source>
</reference>
<evidence type="ECO:0000313" key="1">
    <source>
        <dbReference type="EMBL" id="KAF4072494.1"/>
    </source>
</evidence>
<sequence>MQERNFETGRLCCLLRTTESFRLEIYGHLAPSERHNAGNNFKKNPSNWFFLVRESRTYPGNTVRDAGYILDGTPIHFGCSLQKIKKLGFYQPAWTSRRSTEGLEKMRAYHATKFSSFIFTKSIDLFTCLSVCLQQEAQCYAFSRL</sequence>
<dbReference type="EMBL" id="JAAGNN010000025">
    <property type="protein sequence ID" value="KAF4072494.1"/>
    <property type="molecule type" value="Genomic_DNA"/>
</dbReference>
<proteinExistence type="predicted"/>
<keyword evidence="2" id="KW-1185">Reference proteome</keyword>
<name>A0A7J5ZPA0_AMEME</name>
<dbReference type="AlphaFoldDB" id="A0A7J5ZPA0"/>
<gene>
    <name evidence="1" type="ORF">AMELA_G00263520</name>
</gene>
<comment type="caution">
    <text evidence="1">The sequence shown here is derived from an EMBL/GenBank/DDBJ whole genome shotgun (WGS) entry which is preliminary data.</text>
</comment>
<evidence type="ECO:0000313" key="2">
    <source>
        <dbReference type="Proteomes" id="UP000593565"/>
    </source>
</evidence>
<organism evidence="1 2">
    <name type="scientific">Ameiurus melas</name>
    <name type="common">Black bullhead</name>
    <name type="synonym">Silurus melas</name>
    <dbReference type="NCBI Taxonomy" id="219545"/>
    <lineage>
        <taxon>Eukaryota</taxon>
        <taxon>Metazoa</taxon>
        <taxon>Chordata</taxon>
        <taxon>Craniata</taxon>
        <taxon>Vertebrata</taxon>
        <taxon>Euteleostomi</taxon>
        <taxon>Actinopterygii</taxon>
        <taxon>Neopterygii</taxon>
        <taxon>Teleostei</taxon>
        <taxon>Ostariophysi</taxon>
        <taxon>Siluriformes</taxon>
        <taxon>Ictaluridae</taxon>
        <taxon>Ameiurus</taxon>
    </lineage>
</organism>
<protein>
    <submittedName>
        <fullName evidence="1">Uncharacterized protein</fullName>
    </submittedName>
</protein>